<dbReference type="PROSITE" id="PS50903">
    <property type="entry name" value="RUBREDOXIN_LIKE"/>
    <property type="match status" value="1"/>
</dbReference>
<evidence type="ECO:0000313" key="2">
    <source>
        <dbReference type="EMBL" id="MPN39400.1"/>
    </source>
</evidence>
<dbReference type="Pfam" id="PF21349">
    <property type="entry name" value="RUBY_RBDX"/>
    <property type="match status" value="1"/>
</dbReference>
<gene>
    <name evidence="2" type="ORF">SDC9_186928</name>
</gene>
<dbReference type="InterPro" id="IPR048574">
    <property type="entry name" value="RUBY_RBDX"/>
</dbReference>
<dbReference type="Gene3D" id="2.20.28.10">
    <property type="match status" value="1"/>
</dbReference>
<accession>A0A645HKX8</accession>
<protein>
    <recommendedName>
        <fullName evidence="1">Rubredoxin-like domain-containing protein</fullName>
    </recommendedName>
</protein>
<dbReference type="AlphaFoldDB" id="A0A645HKX8"/>
<dbReference type="EMBL" id="VSSQ01095185">
    <property type="protein sequence ID" value="MPN39400.1"/>
    <property type="molecule type" value="Genomic_DNA"/>
</dbReference>
<reference evidence="2" key="1">
    <citation type="submission" date="2019-08" db="EMBL/GenBank/DDBJ databases">
        <authorList>
            <person name="Kucharzyk K."/>
            <person name="Murdoch R.W."/>
            <person name="Higgins S."/>
            <person name="Loffler F."/>
        </authorList>
    </citation>
    <scope>NUCLEOTIDE SEQUENCE</scope>
</reference>
<name>A0A645HKX8_9ZZZZ</name>
<evidence type="ECO:0000259" key="1">
    <source>
        <dbReference type="PROSITE" id="PS50903"/>
    </source>
</evidence>
<organism evidence="2">
    <name type="scientific">bioreactor metagenome</name>
    <dbReference type="NCBI Taxonomy" id="1076179"/>
    <lineage>
        <taxon>unclassified sequences</taxon>
        <taxon>metagenomes</taxon>
        <taxon>ecological metagenomes</taxon>
    </lineage>
</organism>
<dbReference type="InterPro" id="IPR024934">
    <property type="entry name" value="Rubredoxin-like_dom"/>
</dbReference>
<dbReference type="SUPFAM" id="SSF57802">
    <property type="entry name" value="Rubredoxin-like"/>
    <property type="match status" value="1"/>
</dbReference>
<dbReference type="GO" id="GO:0005506">
    <property type="term" value="F:iron ion binding"/>
    <property type="evidence" value="ECO:0007669"/>
    <property type="project" value="InterPro"/>
</dbReference>
<comment type="caution">
    <text evidence="2">The sequence shown here is derived from an EMBL/GenBank/DDBJ whole genome shotgun (WGS) entry which is preliminary data.</text>
</comment>
<dbReference type="CDD" id="cd00350">
    <property type="entry name" value="rubredoxin_like"/>
    <property type="match status" value="1"/>
</dbReference>
<sequence>MENLLHDMAHHNLQNRKVALIQNGSWAPSSGKLMSQLLCEMKNTETLEAPITLKSTLAPGQDQELEALARALAASVRGNAPILVEGNESAKPKGFVCKVCGFIYEGDTLPGDFICPICHRPASDFEPLP</sequence>
<proteinExistence type="predicted"/>
<feature type="domain" description="Rubredoxin-like" evidence="1">
    <location>
        <begin position="92"/>
        <end position="128"/>
    </location>
</feature>